<feature type="compositionally biased region" description="Basic and acidic residues" evidence="1">
    <location>
        <begin position="806"/>
        <end position="837"/>
    </location>
</feature>
<reference evidence="5" key="1">
    <citation type="journal article" date="2019" name="Int. J. Syst. Evol. Microbiol.">
        <title>The Global Catalogue of Microorganisms (GCM) 10K type strain sequencing project: providing services to taxonomists for standard genome sequencing and annotation.</title>
        <authorList>
            <consortium name="The Broad Institute Genomics Platform"/>
            <consortium name="The Broad Institute Genome Sequencing Center for Infectious Disease"/>
            <person name="Wu L."/>
            <person name="Ma J."/>
        </authorList>
    </citation>
    <scope>NUCLEOTIDE SEQUENCE [LARGE SCALE GENOMIC DNA]</scope>
    <source>
        <strain evidence="5">TBRC 5832</strain>
    </source>
</reference>
<dbReference type="InterPro" id="IPR015927">
    <property type="entry name" value="Peptidase_S24_S26A/B/C"/>
</dbReference>
<feature type="compositionally biased region" description="Basic and acidic residues" evidence="1">
    <location>
        <begin position="684"/>
        <end position="693"/>
    </location>
</feature>
<organism evidence="4 5">
    <name type="scientific">Actinoplanes subglobosus</name>
    <dbReference type="NCBI Taxonomy" id="1547892"/>
    <lineage>
        <taxon>Bacteria</taxon>
        <taxon>Bacillati</taxon>
        <taxon>Actinomycetota</taxon>
        <taxon>Actinomycetes</taxon>
        <taxon>Micromonosporales</taxon>
        <taxon>Micromonosporaceae</taxon>
        <taxon>Actinoplanes</taxon>
    </lineage>
</organism>
<dbReference type="Pfam" id="PF00717">
    <property type="entry name" value="Peptidase_S24"/>
    <property type="match status" value="1"/>
</dbReference>
<name>A0ABV8IRQ8_9ACTN</name>
<proteinExistence type="predicted"/>
<keyword evidence="2" id="KW-0472">Membrane</keyword>
<accession>A0ABV8IRQ8</accession>
<feature type="transmembrane region" description="Helical" evidence="2">
    <location>
        <begin position="156"/>
        <end position="175"/>
    </location>
</feature>
<keyword evidence="2" id="KW-0812">Transmembrane</keyword>
<comment type="caution">
    <text evidence="4">The sequence shown here is derived from an EMBL/GenBank/DDBJ whole genome shotgun (WGS) entry which is preliminary data.</text>
</comment>
<dbReference type="SUPFAM" id="SSF51306">
    <property type="entry name" value="LexA/Signal peptidase"/>
    <property type="match status" value="1"/>
</dbReference>
<dbReference type="Proteomes" id="UP001595867">
    <property type="component" value="Unassembled WGS sequence"/>
</dbReference>
<feature type="compositionally biased region" description="Low complexity" evidence="1">
    <location>
        <begin position="733"/>
        <end position="744"/>
    </location>
</feature>
<evidence type="ECO:0000256" key="2">
    <source>
        <dbReference type="SAM" id="Phobius"/>
    </source>
</evidence>
<gene>
    <name evidence="4" type="ORF">ACFO0C_11645</name>
</gene>
<dbReference type="Gene3D" id="2.10.109.10">
    <property type="entry name" value="Umud Fragment, subunit A"/>
    <property type="match status" value="1"/>
</dbReference>
<feature type="transmembrane region" description="Helical" evidence="2">
    <location>
        <begin position="181"/>
        <end position="201"/>
    </location>
</feature>
<evidence type="ECO:0000313" key="5">
    <source>
        <dbReference type="Proteomes" id="UP001595867"/>
    </source>
</evidence>
<dbReference type="EMBL" id="JBHSBL010000012">
    <property type="protein sequence ID" value="MFC4065588.1"/>
    <property type="molecule type" value="Genomic_DNA"/>
</dbReference>
<dbReference type="RefSeq" id="WP_378066605.1">
    <property type="nucleotide sequence ID" value="NZ_JBHSBL010000012.1"/>
</dbReference>
<evidence type="ECO:0000313" key="4">
    <source>
        <dbReference type="EMBL" id="MFC4065588.1"/>
    </source>
</evidence>
<feature type="compositionally biased region" description="Polar residues" evidence="1">
    <location>
        <begin position="609"/>
        <end position="637"/>
    </location>
</feature>
<feature type="compositionally biased region" description="Low complexity" evidence="1">
    <location>
        <begin position="571"/>
        <end position="597"/>
    </location>
</feature>
<feature type="compositionally biased region" description="Basic residues" evidence="1">
    <location>
        <begin position="767"/>
        <end position="781"/>
    </location>
</feature>
<evidence type="ECO:0000259" key="3">
    <source>
        <dbReference type="Pfam" id="PF00717"/>
    </source>
</evidence>
<sequence length="874" mass="92630">MAAVLAMAAIGTWAAMTKQVTYIRTYGVSMNPVYYEGDLVFVRKSESYEVGQIAAYHGVGGVQVLHRIIGGDARNGFVFKGDNNDSTDEVYPTAEELIGRAVLHVPHGGTWLQPVLSPTGLGMIGFLFVSGGAVTAKSRRDIPRGRRKKKVKGMSAGGGSWATAAAMVKAVSRLHPALRTLAVFVVISGMTGLFLGFLGWMKPVEEATPTSGKSGENLAFSYSAEVPRSAAYDGTTVYSPDPIFRKLAHLVDLHLSYRGQPGRIQVDARLASQNGWHKTVQLSQQKQFATVQYTDTVGLDLNMLQQIATDAGLAIGADMGAITVTVTAQVEHGDGTSFKPAISLNLTPLQLTLAGVPDSLNVDSSSVNSGSTHQARQIGAFGYDLLTAADARRYAVYLLLVALIGAGIIATMALRHVPLRTRTQIQRRYPHMLVPVEPMASPPGKPVVIVDTFPALVKLAEKYGQMILTWTRPDGADDFVVRDEGILYRYRIEPPPAPVIPVRSASQQAEESRAGEVVTESMPVPVLQLPPAPEPPPDLEAEPDSTSTSDEPAAVEGEPAKKAAPRKRASRTTAAKTAAAKTAAAKAAPTKRTATKAPAKRTRAQAKPTTQPETTEVSLDTADQPTPAGSDTESVAVNGSDIGEQPVTAEGGGTTESRDVPEAIVDSVTEATLTAPDEQLSEPKTAEAPEAKSDSVQPEPEAEGAEAGGTEPETPKVEGVEVQAPDAEAQPVETAETSESTAADAEPETVATVQAPAVSAVAPKPTRSQKRASRRKSRSRKATQPAVDAPTIDRPDLTSENAADVISEHPHPGARHENTEPAEQAREAMTDLADRNRPIAAPEPEPAREPIYDFLPAAKRAPVKPDSDDDTDEV</sequence>
<keyword evidence="5" id="KW-1185">Reference proteome</keyword>
<feature type="domain" description="Peptidase S24/S26A/S26B/S26C" evidence="3">
    <location>
        <begin position="16"/>
        <end position="101"/>
    </location>
</feature>
<dbReference type="InterPro" id="IPR036286">
    <property type="entry name" value="LexA/Signal_pep-like_sf"/>
</dbReference>
<evidence type="ECO:0000256" key="1">
    <source>
        <dbReference type="SAM" id="MobiDB-lite"/>
    </source>
</evidence>
<feature type="transmembrane region" description="Helical" evidence="2">
    <location>
        <begin position="115"/>
        <end position="136"/>
    </location>
</feature>
<protein>
    <submittedName>
        <fullName evidence="4">S24 family peptidase</fullName>
    </submittedName>
</protein>
<feature type="transmembrane region" description="Helical" evidence="2">
    <location>
        <begin position="394"/>
        <end position="414"/>
    </location>
</feature>
<feature type="region of interest" description="Disordered" evidence="1">
    <location>
        <begin position="498"/>
        <end position="874"/>
    </location>
</feature>
<keyword evidence="2" id="KW-1133">Transmembrane helix</keyword>
<dbReference type="CDD" id="cd06462">
    <property type="entry name" value="Peptidase_S24_S26"/>
    <property type="match status" value="1"/>
</dbReference>